<dbReference type="Gene3D" id="2.170.270.10">
    <property type="entry name" value="SET domain"/>
    <property type="match status" value="1"/>
</dbReference>
<dbReference type="WBParaSite" id="SVE_1976300.1">
    <property type="protein sequence ID" value="SVE_1976300.1"/>
    <property type="gene ID" value="SVE_1976300"/>
</dbReference>
<dbReference type="PROSITE" id="PS50280">
    <property type="entry name" value="SET"/>
    <property type="match status" value="1"/>
</dbReference>
<reference evidence="11" key="2">
    <citation type="submission" date="2015-08" db="UniProtKB">
        <authorList>
            <consortium name="WormBaseParasite"/>
        </authorList>
    </citation>
    <scope>IDENTIFICATION</scope>
</reference>
<dbReference type="SMART" id="SM00317">
    <property type="entry name" value="SET"/>
    <property type="match status" value="1"/>
</dbReference>
<keyword evidence="6" id="KW-0804">Transcription</keyword>
<protein>
    <recommendedName>
        <fullName evidence="1">[histone H3]-lysine(27) N-trimethyltransferase</fullName>
        <ecNumber evidence="1">2.1.1.356</ecNumber>
    </recommendedName>
</protein>
<dbReference type="InterPro" id="IPR041355">
    <property type="entry name" value="Pre-SET_CXC"/>
</dbReference>
<dbReference type="InterPro" id="IPR026489">
    <property type="entry name" value="CXC_dom"/>
</dbReference>
<dbReference type="SUPFAM" id="SSF82199">
    <property type="entry name" value="SET domain"/>
    <property type="match status" value="1"/>
</dbReference>
<dbReference type="Pfam" id="PF18264">
    <property type="entry name" value="preSET_CXC"/>
    <property type="match status" value="1"/>
</dbReference>
<dbReference type="GO" id="GO:0140951">
    <property type="term" value="F:histone H3K27 trimethyltransferase activity"/>
    <property type="evidence" value="ECO:0007669"/>
    <property type="project" value="UniProtKB-EC"/>
</dbReference>
<reference evidence="10" key="1">
    <citation type="submission" date="2014-07" db="EMBL/GenBank/DDBJ databases">
        <authorList>
            <person name="Martin A.A"/>
            <person name="De Silva N."/>
        </authorList>
    </citation>
    <scope>NUCLEOTIDE SEQUENCE</scope>
</reference>
<dbReference type="Proteomes" id="UP000035680">
    <property type="component" value="Unassembled WGS sequence"/>
</dbReference>
<evidence type="ECO:0000256" key="1">
    <source>
        <dbReference type="ARBA" id="ARBA00012186"/>
    </source>
</evidence>
<keyword evidence="4" id="KW-0949">S-adenosyl-L-methionine</keyword>
<keyword evidence="10" id="KW-1185">Reference proteome</keyword>
<dbReference type="STRING" id="75913.A0A0K0G4V2"/>
<dbReference type="AlphaFoldDB" id="A0A0K0G4V2"/>
<evidence type="ECO:0000313" key="11">
    <source>
        <dbReference type="WBParaSite" id="SVE_1976300.1"/>
    </source>
</evidence>
<dbReference type="InterPro" id="IPR046341">
    <property type="entry name" value="SET_dom_sf"/>
</dbReference>
<dbReference type="InterPro" id="IPR033467">
    <property type="entry name" value="Tesmin/TSO1-like_CXC"/>
</dbReference>
<dbReference type="GO" id="GO:0031507">
    <property type="term" value="P:heterochromatin formation"/>
    <property type="evidence" value="ECO:0007669"/>
    <property type="project" value="TreeGrafter"/>
</dbReference>
<accession>A0A0K0G4V2</accession>
<dbReference type="PROSITE" id="PS51633">
    <property type="entry name" value="CXC"/>
    <property type="match status" value="1"/>
</dbReference>
<organism evidence="10 11">
    <name type="scientific">Strongyloides venezuelensis</name>
    <name type="common">Threadworm</name>
    <dbReference type="NCBI Taxonomy" id="75913"/>
    <lineage>
        <taxon>Eukaryota</taxon>
        <taxon>Metazoa</taxon>
        <taxon>Ecdysozoa</taxon>
        <taxon>Nematoda</taxon>
        <taxon>Chromadorea</taxon>
        <taxon>Rhabditida</taxon>
        <taxon>Tylenchina</taxon>
        <taxon>Panagrolaimomorpha</taxon>
        <taxon>Strongyloidoidea</taxon>
        <taxon>Strongyloididae</taxon>
        <taxon>Strongyloides</taxon>
    </lineage>
</organism>
<evidence type="ECO:0000259" key="9">
    <source>
        <dbReference type="PROSITE" id="PS51633"/>
    </source>
</evidence>
<feature type="domain" description="SET" evidence="8">
    <location>
        <begin position="562"/>
        <end position="678"/>
    </location>
</feature>
<dbReference type="Pfam" id="PF00856">
    <property type="entry name" value="SET"/>
    <property type="match status" value="1"/>
</dbReference>
<dbReference type="EC" id="2.1.1.356" evidence="1"/>
<evidence type="ECO:0000256" key="2">
    <source>
        <dbReference type="ARBA" id="ARBA00022603"/>
    </source>
</evidence>
<evidence type="ECO:0000256" key="6">
    <source>
        <dbReference type="ARBA" id="ARBA00023163"/>
    </source>
</evidence>
<keyword evidence="5" id="KW-0805">Transcription regulation</keyword>
<sequence>MTSFLDKMGRQKNFKLFEKKSMSKNNNIECEIDKSNHLLLPSSSTQNIIDVDSKVHRYLKESEFASVADFSFCCAAVKVMEQIFDAHEKESLSILKNKNIFKISQKVDNDNDCEEIHVNKTVEWKKMDYKLSIGETIKCFNIIEEENKLGNCGILMQKFDTIKDNGKSIVSEVSKVVNVPTVPYNNFIPNESKCYITTSENFKTEDKPYYDYVCNAIIKENEASINSNDEEKLEDLFPEGVRGKEDDIFERKFTPEIILKGIENLSKLFPEKSHDDILQNLVYLYPSIGPLPALKIDLKSYEIEMPKKTNNVFEIFNMCPRCQLLSGCNCNRPTPRGIPHGYIHESKVKIEDSRPCSKVCCLIQSNMKRYNFKDNDYTPLVASKIRELYILFGNKPCLITNDIIEFSKAKIECFKVAKYVEKYLQDEACKEYFVLTKEQETPIPYKRFYKNISTYLKEDGTVNNLVIYNPCCHTGVCSIENNCPCALDKHICWDACACPPNCKSKFSGCHCKAGDCSTTRCPCFILGWECLPMTCVSCSFDSVKKKDGKSCQNSFIQRNLSKNIHIKQSPIAGNGAFAGESILKGEFIIEYKGEIISNEEAERRGRICDAKKSSYLFVLNEEEHIDALNYGNSARFINHSSDNPNCAAKVMIVNGNHRIGLYATKNISKGDELLFDYRYTNQHKKGFIEKPINKTAST</sequence>
<feature type="domain" description="CXC" evidence="9">
    <location>
        <begin position="451"/>
        <end position="555"/>
    </location>
</feature>
<evidence type="ECO:0000256" key="4">
    <source>
        <dbReference type="ARBA" id="ARBA00022691"/>
    </source>
</evidence>
<comment type="catalytic activity">
    <reaction evidence="7">
        <text>L-lysyl(27)-[histone H3] + 3 S-adenosyl-L-methionine = N(6),N(6),N(6)-trimethyl-L-lysyl(27)-[histone H3] + 3 S-adenosyl-L-homocysteine + 3 H(+)</text>
        <dbReference type="Rhea" id="RHEA:60292"/>
        <dbReference type="Rhea" id="RHEA-COMP:15535"/>
        <dbReference type="Rhea" id="RHEA-COMP:15548"/>
        <dbReference type="ChEBI" id="CHEBI:15378"/>
        <dbReference type="ChEBI" id="CHEBI:29969"/>
        <dbReference type="ChEBI" id="CHEBI:57856"/>
        <dbReference type="ChEBI" id="CHEBI:59789"/>
        <dbReference type="ChEBI" id="CHEBI:61961"/>
        <dbReference type="EC" id="2.1.1.356"/>
    </reaction>
</comment>
<keyword evidence="3" id="KW-0808">Transferase</keyword>
<dbReference type="GO" id="GO:0003682">
    <property type="term" value="F:chromatin binding"/>
    <property type="evidence" value="ECO:0007669"/>
    <property type="project" value="TreeGrafter"/>
</dbReference>
<evidence type="ECO:0000256" key="7">
    <source>
        <dbReference type="ARBA" id="ARBA00048568"/>
    </source>
</evidence>
<proteinExistence type="predicted"/>
<evidence type="ECO:0000313" key="10">
    <source>
        <dbReference type="Proteomes" id="UP000035680"/>
    </source>
</evidence>
<keyword evidence="2" id="KW-0489">Methyltransferase</keyword>
<dbReference type="GO" id="GO:0005634">
    <property type="term" value="C:nucleus"/>
    <property type="evidence" value="ECO:0007669"/>
    <property type="project" value="TreeGrafter"/>
</dbReference>
<dbReference type="InterPro" id="IPR045318">
    <property type="entry name" value="EZH1/2-like"/>
</dbReference>
<dbReference type="PANTHER" id="PTHR45747:SF4">
    <property type="entry name" value="HISTONE-LYSINE N-METHYLTRANSFERASE E(Z)"/>
    <property type="match status" value="1"/>
</dbReference>
<evidence type="ECO:0000256" key="5">
    <source>
        <dbReference type="ARBA" id="ARBA00023015"/>
    </source>
</evidence>
<dbReference type="InterPro" id="IPR001214">
    <property type="entry name" value="SET_dom"/>
</dbReference>
<evidence type="ECO:0000256" key="3">
    <source>
        <dbReference type="ARBA" id="ARBA00022679"/>
    </source>
</evidence>
<name>A0A0K0G4V2_STRVS</name>
<dbReference type="SMART" id="SM01114">
    <property type="entry name" value="CXC"/>
    <property type="match status" value="1"/>
</dbReference>
<dbReference type="GO" id="GO:0032259">
    <property type="term" value="P:methylation"/>
    <property type="evidence" value="ECO:0007669"/>
    <property type="project" value="UniProtKB-KW"/>
</dbReference>
<evidence type="ECO:0000259" key="8">
    <source>
        <dbReference type="PROSITE" id="PS50280"/>
    </source>
</evidence>
<dbReference type="PANTHER" id="PTHR45747">
    <property type="entry name" value="HISTONE-LYSINE N-METHYLTRANSFERASE E(Z)"/>
    <property type="match status" value="1"/>
</dbReference>